<gene>
    <name evidence="2" type="ORF">RN001_004170</name>
</gene>
<reference evidence="3" key="1">
    <citation type="submission" date="2023-01" db="EMBL/GenBank/DDBJ databases">
        <title>Key to firefly adult light organ development and bioluminescence: homeobox transcription factors regulate luciferase expression and transportation to peroxisome.</title>
        <authorList>
            <person name="Fu X."/>
        </authorList>
    </citation>
    <scope>NUCLEOTIDE SEQUENCE [LARGE SCALE GENOMIC DNA]</scope>
</reference>
<evidence type="ECO:0000256" key="1">
    <source>
        <dbReference type="SAM" id="MobiDB-lite"/>
    </source>
</evidence>
<sequence length="116" mass="13186">MPTTVHKILIHGHEIVESSILPIGKMSEEAKESCNKYIKRFREDFSRKCDRIKNMEVIFCRLLVTSDPVISRLRKLPPKKLRSLSVYSVELLIPPSVPESSQISSNNTSDASDDDD</sequence>
<evidence type="ECO:0000313" key="3">
    <source>
        <dbReference type="Proteomes" id="UP001353858"/>
    </source>
</evidence>
<feature type="region of interest" description="Disordered" evidence="1">
    <location>
        <begin position="97"/>
        <end position="116"/>
    </location>
</feature>
<accession>A0AAN7Q736</accession>
<evidence type="ECO:0000313" key="2">
    <source>
        <dbReference type="EMBL" id="KAK4887899.1"/>
    </source>
</evidence>
<protein>
    <submittedName>
        <fullName evidence="2">Uncharacterized protein</fullName>
    </submittedName>
</protein>
<name>A0AAN7Q736_9COLE</name>
<dbReference type="EMBL" id="JARPUR010000001">
    <property type="protein sequence ID" value="KAK4887899.1"/>
    <property type="molecule type" value="Genomic_DNA"/>
</dbReference>
<dbReference type="AlphaFoldDB" id="A0AAN7Q736"/>
<keyword evidence="3" id="KW-1185">Reference proteome</keyword>
<comment type="caution">
    <text evidence="2">The sequence shown here is derived from an EMBL/GenBank/DDBJ whole genome shotgun (WGS) entry which is preliminary data.</text>
</comment>
<proteinExistence type="predicted"/>
<dbReference type="Proteomes" id="UP001353858">
    <property type="component" value="Unassembled WGS sequence"/>
</dbReference>
<organism evidence="2 3">
    <name type="scientific">Aquatica leii</name>
    <dbReference type="NCBI Taxonomy" id="1421715"/>
    <lineage>
        <taxon>Eukaryota</taxon>
        <taxon>Metazoa</taxon>
        <taxon>Ecdysozoa</taxon>
        <taxon>Arthropoda</taxon>
        <taxon>Hexapoda</taxon>
        <taxon>Insecta</taxon>
        <taxon>Pterygota</taxon>
        <taxon>Neoptera</taxon>
        <taxon>Endopterygota</taxon>
        <taxon>Coleoptera</taxon>
        <taxon>Polyphaga</taxon>
        <taxon>Elateriformia</taxon>
        <taxon>Elateroidea</taxon>
        <taxon>Lampyridae</taxon>
        <taxon>Luciolinae</taxon>
        <taxon>Aquatica</taxon>
    </lineage>
</organism>